<dbReference type="InterPro" id="IPR002577">
    <property type="entry name" value="HTH_HxlR"/>
</dbReference>
<proteinExistence type="predicted"/>
<organism evidence="5 6">
    <name type="scientific">Sphingomonas faeni</name>
    <dbReference type="NCBI Taxonomy" id="185950"/>
    <lineage>
        <taxon>Bacteria</taxon>
        <taxon>Pseudomonadati</taxon>
        <taxon>Pseudomonadota</taxon>
        <taxon>Alphaproteobacteria</taxon>
        <taxon>Sphingomonadales</taxon>
        <taxon>Sphingomonadaceae</taxon>
        <taxon>Sphingomonas</taxon>
    </lineage>
</organism>
<evidence type="ECO:0000256" key="3">
    <source>
        <dbReference type="ARBA" id="ARBA00023163"/>
    </source>
</evidence>
<reference evidence="5 6" key="1">
    <citation type="submission" date="2018-04" db="EMBL/GenBank/DDBJ databases">
        <title>Genomic Encyclopedia of Type Strains, Phase III (KMG-III): the genomes of soil and plant-associated and newly described type strains.</title>
        <authorList>
            <person name="Whitman W."/>
        </authorList>
    </citation>
    <scope>NUCLEOTIDE SEQUENCE [LARGE SCALE GENOMIC DNA]</scope>
    <source>
        <strain evidence="5 6">MA-olki</strain>
    </source>
</reference>
<keyword evidence="3" id="KW-0804">Transcription</keyword>
<dbReference type="PROSITE" id="PS51118">
    <property type="entry name" value="HTH_HXLR"/>
    <property type="match status" value="1"/>
</dbReference>
<dbReference type="AlphaFoldDB" id="A0A2T5U5L1"/>
<evidence type="ECO:0000256" key="2">
    <source>
        <dbReference type="ARBA" id="ARBA00023125"/>
    </source>
</evidence>
<gene>
    <name evidence="5" type="ORF">C8J25_104119</name>
</gene>
<accession>A0A2T5U5L1</accession>
<dbReference type="EMBL" id="QAYE01000004">
    <property type="protein sequence ID" value="PTW46784.1"/>
    <property type="molecule type" value="Genomic_DNA"/>
</dbReference>
<sequence>MQLKSEEHFASAFYAVPLLSNKEDAVGKLREPLLECSLPAALEAMGERWSFLILRASFNGLHHFEEFQSELGIARNILANRLARLVEHGILERRTIPEDRRKIAYGLTDKGFALLPTMIALRQWGERWETCVPAFPILVDARDRRPLQPVSVRSHDGRVLSKGDLIWALPGEVAGDGVEAEAAE</sequence>
<keyword evidence="2" id="KW-0238">DNA-binding</keyword>
<dbReference type="PANTHER" id="PTHR33204">
    <property type="entry name" value="TRANSCRIPTIONAL REGULATOR, MARR FAMILY"/>
    <property type="match status" value="1"/>
</dbReference>
<dbReference type="Gene3D" id="1.10.10.10">
    <property type="entry name" value="Winged helix-like DNA-binding domain superfamily/Winged helix DNA-binding domain"/>
    <property type="match status" value="1"/>
</dbReference>
<dbReference type="InterPro" id="IPR036388">
    <property type="entry name" value="WH-like_DNA-bd_sf"/>
</dbReference>
<dbReference type="SUPFAM" id="SSF46785">
    <property type="entry name" value="Winged helix' DNA-binding domain"/>
    <property type="match status" value="1"/>
</dbReference>
<evidence type="ECO:0000259" key="4">
    <source>
        <dbReference type="PROSITE" id="PS51118"/>
    </source>
</evidence>
<evidence type="ECO:0000313" key="5">
    <source>
        <dbReference type="EMBL" id="PTW46784.1"/>
    </source>
</evidence>
<dbReference type="Pfam" id="PF01638">
    <property type="entry name" value="HxlR"/>
    <property type="match status" value="1"/>
</dbReference>
<dbReference type="GO" id="GO:0003677">
    <property type="term" value="F:DNA binding"/>
    <property type="evidence" value="ECO:0007669"/>
    <property type="project" value="UniProtKB-KW"/>
</dbReference>
<feature type="domain" description="HTH hxlR-type" evidence="4">
    <location>
        <begin position="36"/>
        <end position="133"/>
    </location>
</feature>
<evidence type="ECO:0000256" key="1">
    <source>
        <dbReference type="ARBA" id="ARBA00023015"/>
    </source>
</evidence>
<dbReference type="InterPro" id="IPR036390">
    <property type="entry name" value="WH_DNA-bd_sf"/>
</dbReference>
<evidence type="ECO:0000313" key="6">
    <source>
        <dbReference type="Proteomes" id="UP000244013"/>
    </source>
</evidence>
<keyword evidence="1" id="KW-0805">Transcription regulation</keyword>
<comment type="caution">
    <text evidence="5">The sequence shown here is derived from an EMBL/GenBank/DDBJ whole genome shotgun (WGS) entry which is preliminary data.</text>
</comment>
<name>A0A2T5U5L1_9SPHN</name>
<protein>
    <submittedName>
        <fullName evidence="5">HxlR family transcriptional regulator</fullName>
    </submittedName>
</protein>
<dbReference type="Proteomes" id="UP000244013">
    <property type="component" value="Unassembled WGS sequence"/>
</dbReference>
<dbReference type="PANTHER" id="PTHR33204:SF18">
    <property type="entry name" value="TRANSCRIPTIONAL REGULATORY PROTEIN"/>
    <property type="match status" value="1"/>
</dbReference>